<dbReference type="GO" id="GO:0009007">
    <property type="term" value="F:site-specific DNA-methyltransferase (adenine-specific) activity"/>
    <property type="evidence" value="ECO:0007669"/>
    <property type="project" value="UniProtKB-EC"/>
</dbReference>
<dbReference type="GO" id="GO:0032259">
    <property type="term" value="P:methylation"/>
    <property type="evidence" value="ECO:0007669"/>
    <property type="project" value="UniProtKB-KW"/>
</dbReference>
<dbReference type="AlphaFoldDB" id="D5CPE7"/>
<evidence type="ECO:0000256" key="2">
    <source>
        <dbReference type="ARBA" id="ARBA00011900"/>
    </source>
</evidence>
<evidence type="ECO:0000313" key="7">
    <source>
        <dbReference type="EMBL" id="ADE11088.1"/>
    </source>
</evidence>
<dbReference type="GO" id="GO:0006298">
    <property type="term" value="P:mismatch repair"/>
    <property type="evidence" value="ECO:0007669"/>
    <property type="project" value="TreeGrafter"/>
</dbReference>
<dbReference type="Gene3D" id="1.10.1020.10">
    <property type="entry name" value="Adenine-specific Methyltransferase, Domain 2"/>
    <property type="match status" value="1"/>
</dbReference>
<dbReference type="PANTHER" id="PTHR30481">
    <property type="entry name" value="DNA ADENINE METHYLASE"/>
    <property type="match status" value="1"/>
</dbReference>
<dbReference type="KEGG" id="slt:Slit_0850"/>
<sequence>MYSNKLYTPLRYPGGKARFAPLIAEIIQRNGLEGGHYLEPYAGGAGVALVLLVDGIVDHIHINDADPAVAVFWKVATRCTRKLIDLVANEPVTMDAWHHWRSVMLGDKKGSELERGFATLFMNRTNRSGILKGGVIGGKSQAGTYKVDERFMRDELCLRLERIGQYSKSIDVYEEDAHELLLRCHQFLPQKSLIYLDPPYYVKGEGLYRNFYQHQDHLKIARLLGSPRFRRPWVVSYDAVEEIKDMYAYARSMSYGLHYTAQRRYTGSEVMFFSQRLVAPPQSEAPQAA</sequence>
<comment type="similarity">
    <text evidence="1">Belongs to the N(4)/N(6)-methyltransferase family.</text>
</comment>
<evidence type="ECO:0000256" key="1">
    <source>
        <dbReference type="ARBA" id="ARBA00006594"/>
    </source>
</evidence>
<dbReference type="eggNOG" id="COG0338">
    <property type="taxonomic scope" value="Bacteria"/>
</dbReference>
<dbReference type="Proteomes" id="UP000001625">
    <property type="component" value="Chromosome"/>
</dbReference>
<dbReference type="GO" id="GO:0043565">
    <property type="term" value="F:sequence-specific DNA binding"/>
    <property type="evidence" value="ECO:0007669"/>
    <property type="project" value="TreeGrafter"/>
</dbReference>
<keyword evidence="8" id="KW-1185">Reference proteome</keyword>
<name>D5CPE7_SIDLE</name>
<dbReference type="InterPro" id="IPR029063">
    <property type="entry name" value="SAM-dependent_MTases_sf"/>
</dbReference>
<keyword evidence="3 7" id="KW-0489">Methyltransferase</keyword>
<dbReference type="InterPro" id="IPR023095">
    <property type="entry name" value="Ade_MeTrfase_dom_2"/>
</dbReference>
<accession>D5CPE7</accession>
<evidence type="ECO:0000256" key="5">
    <source>
        <dbReference type="ARBA" id="ARBA00022691"/>
    </source>
</evidence>
<keyword evidence="5" id="KW-0949">S-adenosyl-L-methionine</keyword>
<gene>
    <name evidence="7" type="ordered locus">Slit_0850</name>
</gene>
<dbReference type="GO" id="GO:0009307">
    <property type="term" value="P:DNA restriction-modification system"/>
    <property type="evidence" value="ECO:0007669"/>
    <property type="project" value="InterPro"/>
</dbReference>
<reference evidence="7 8" key="1">
    <citation type="submission" date="2010-03" db="EMBL/GenBank/DDBJ databases">
        <title>Complete sequence of Sideroxydans lithotrophicus ES-1.</title>
        <authorList>
            <consortium name="US DOE Joint Genome Institute"/>
            <person name="Lucas S."/>
            <person name="Copeland A."/>
            <person name="Lapidus A."/>
            <person name="Cheng J.-F."/>
            <person name="Bruce D."/>
            <person name="Goodwin L."/>
            <person name="Pitluck S."/>
            <person name="Munk A.C."/>
            <person name="Detter J.C."/>
            <person name="Han C."/>
            <person name="Tapia R."/>
            <person name="Larimer F."/>
            <person name="Land M."/>
            <person name="Hauser L."/>
            <person name="Kyrpides N."/>
            <person name="Ivanova N."/>
            <person name="Emerson D."/>
            <person name="Woyke T."/>
        </authorList>
    </citation>
    <scope>NUCLEOTIDE SEQUENCE [LARGE SCALE GENOMIC DNA]</scope>
    <source>
        <strain evidence="7 8">ES-1</strain>
    </source>
</reference>
<dbReference type="PIRSF" id="PIRSF000398">
    <property type="entry name" value="M_m6A_EcoRV"/>
    <property type="match status" value="1"/>
</dbReference>
<dbReference type="Pfam" id="PF02086">
    <property type="entry name" value="MethyltransfD12"/>
    <property type="match status" value="1"/>
</dbReference>
<keyword evidence="4 7" id="KW-0808">Transferase</keyword>
<dbReference type="InterPro" id="IPR012327">
    <property type="entry name" value="MeTrfase_D12"/>
</dbReference>
<evidence type="ECO:0000256" key="4">
    <source>
        <dbReference type="ARBA" id="ARBA00022679"/>
    </source>
</evidence>
<dbReference type="REBASE" id="25114">
    <property type="entry name" value="M.SliESORF850P"/>
</dbReference>
<dbReference type="InterPro" id="IPR012263">
    <property type="entry name" value="M_m6A_EcoRV"/>
</dbReference>
<dbReference type="RefSeq" id="WP_013028986.1">
    <property type="nucleotide sequence ID" value="NC_013959.1"/>
</dbReference>
<dbReference type="EMBL" id="CP001965">
    <property type="protein sequence ID" value="ADE11088.1"/>
    <property type="molecule type" value="Genomic_DNA"/>
</dbReference>
<dbReference type="STRING" id="580332.Slit_0850"/>
<dbReference type="PANTHER" id="PTHR30481:SF2">
    <property type="entry name" value="SITE-SPECIFIC DNA-METHYLTRANSFERASE (ADENINE-SPECIFIC)"/>
    <property type="match status" value="1"/>
</dbReference>
<dbReference type="SUPFAM" id="SSF53335">
    <property type="entry name" value="S-adenosyl-L-methionine-dependent methyltransferases"/>
    <property type="match status" value="1"/>
</dbReference>
<dbReference type="EC" id="2.1.1.72" evidence="2"/>
<dbReference type="Gene3D" id="3.40.50.150">
    <property type="entry name" value="Vaccinia Virus protein VP39"/>
    <property type="match status" value="1"/>
</dbReference>
<dbReference type="OrthoDB" id="9805629at2"/>
<evidence type="ECO:0000313" key="8">
    <source>
        <dbReference type="Proteomes" id="UP000001625"/>
    </source>
</evidence>
<evidence type="ECO:0000256" key="6">
    <source>
        <dbReference type="ARBA" id="ARBA00047942"/>
    </source>
</evidence>
<dbReference type="PRINTS" id="PR00505">
    <property type="entry name" value="D12N6MTFRASE"/>
</dbReference>
<dbReference type="GO" id="GO:1904047">
    <property type="term" value="F:S-adenosyl-L-methionine binding"/>
    <property type="evidence" value="ECO:0007669"/>
    <property type="project" value="TreeGrafter"/>
</dbReference>
<dbReference type="HOGENOM" id="CLU_063430_4_0_4"/>
<comment type="catalytic activity">
    <reaction evidence="6">
        <text>a 2'-deoxyadenosine in DNA + S-adenosyl-L-methionine = an N(6)-methyl-2'-deoxyadenosine in DNA + S-adenosyl-L-homocysteine + H(+)</text>
        <dbReference type="Rhea" id="RHEA:15197"/>
        <dbReference type="Rhea" id="RHEA-COMP:12418"/>
        <dbReference type="Rhea" id="RHEA-COMP:12419"/>
        <dbReference type="ChEBI" id="CHEBI:15378"/>
        <dbReference type="ChEBI" id="CHEBI:57856"/>
        <dbReference type="ChEBI" id="CHEBI:59789"/>
        <dbReference type="ChEBI" id="CHEBI:90615"/>
        <dbReference type="ChEBI" id="CHEBI:90616"/>
        <dbReference type="EC" id="2.1.1.72"/>
    </reaction>
</comment>
<evidence type="ECO:0000256" key="3">
    <source>
        <dbReference type="ARBA" id="ARBA00022603"/>
    </source>
</evidence>
<proteinExistence type="inferred from homology"/>
<protein>
    <recommendedName>
        <fullName evidence="2">site-specific DNA-methyltransferase (adenine-specific)</fullName>
        <ecNumber evidence="2">2.1.1.72</ecNumber>
    </recommendedName>
</protein>
<organism evidence="7 8">
    <name type="scientific">Sideroxydans lithotrophicus (strain ES-1)</name>
    <dbReference type="NCBI Taxonomy" id="580332"/>
    <lineage>
        <taxon>Bacteria</taxon>
        <taxon>Pseudomonadati</taxon>
        <taxon>Pseudomonadota</taxon>
        <taxon>Betaproteobacteria</taxon>
        <taxon>Nitrosomonadales</taxon>
        <taxon>Gallionellaceae</taxon>
        <taxon>Sideroxydans</taxon>
    </lineage>
</organism>